<evidence type="ECO:0000256" key="1">
    <source>
        <dbReference type="SAM" id="MobiDB-lite"/>
    </source>
</evidence>
<feature type="domain" description="Transcription regulator PadR N-terminal" evidence="2">
    <location>
        <begin position="65"/>
        <end position="136"/>
    </location>
</feature>
<dbReference type="Proteomes" id="UP001379235">
    <property type="component" value="Unassembled WGS sequence"/>
</dbReference>
<accession>A0ABU8S4B1</accession>
<dbReference type="PANTHER" id="PTHR43252:SF7">
    <property type="entry name" value="TRANSCRIPTIONAL REGULATOR YQJI"/>
    <property type="match status" value="1"/>
</dbReference>
<dbReference type="InterPro" id="IPR005149">
    <property type="entry name" value="Tscrpt_reg_PadR_N"/>
</dbReference>
<organism evidence="3 4">
    <name type="scientific">Novosphingobium aquae</name>
    <dbReference type="NCBI Taxonomy" id="3133435"/>
    <lineage>
        <taxon>Bacteria</taxon>
        <taxon>Pseudomonadati</taxon>
        <taxon>Pseudomonadota</taxon>
        <taxon>Alphaproteobacteria</taxon>
        <taxon>Sphingomonadales</taxon>
        <taxon>Sphingomonadaceae</taxon>
        <taxon>Novosphingobium</taxon>
    </lineage>
</organism>
<gene>
    <name evidence="3" type="ORF">WG900_00220</name>
</gene>
<dbReference type="PANTHER" id="PTHR43252">
    <property type="entry name" value="TRANSCRIPTIONAL REGULATOR YQJI"/>
    <property type="match status" value="1"/>
</dbReference>
<dbReference type="InterPro" id="IPR036390">
    <property type="entry name" value="WH_DNA-bd_sf"/>
</dbReference>
<feature type="region of interest" description="Disordered" evidence="1">
    <location>
        <begin position="1"/>
        <end position="53"/>
    </location>
</feature>
<sequence length="207" mass="21622">MHFDRGNKGRGPGPRMRGEGGFGPGFGAGFGEGFGRGFGPGPSGGGGGGHRRGKRFAGEELRLMVLGLLAEEAPQHGYQLIRSFAAKSGDAYTPSPGVLYPLLTLLADMGLVEEVGGEGTSRRSYGLTDAGRAEIEAKRAVIDGAFARLAAMAEQAGRADAAPIKRAMMNLRTASMQRMMRGDASSETALSIAALLDEVAQKIERLP</sequence>
<feature type="compositionally biased region" description="Gly residues" evidence="1">
    <location>
        <begin position="19"/>
        <end position="48"/>
    </location>
</feature>
<evidence type="ECO:0000313" key="4">
    <source>
        <dbReference type="Proteomes" id="UP001379235"/>
    </source>
</evidence>
<dbReference type="Gene3D" id="1.10.10.10">
    <property type="entry name" value="Winged helix-like DNA-binding domain superfamily/Winged helix DNA-binding domain"/>
    <property type="match status" value="1"/>
</dbReference>
<dbReference type="InterPro" id="IPR036388">
    <property type="entry name" value="WH-like_DNA-bd_sf"/>
</dbReference>
<dbReference type="Pfam" id="PF03551">
    <property type="entry name" value="PadR"/>
    <property type="match status" value="1"/>
</dbReference>
<proteinExistence type="predicted"/>
<keyword evidence="4" id="KW-1185">Reference proteome</keyword>
<name>A0ABU8S4B1_9SPHN</name>
<dbReference type="RefSeq" id="WP_339963870.1">
    <property type="nucleotide sequence ID" value="NZ_JBBHJY010000001.1"/>
</dbReference>
<reference evidence="3 4" key="1">
    <citation type="submission" date="2024-03" db="EMBL/GenBank/DDBJ databases">
        <authorList>
            <person name="Jo J.-H."/>
        </authorList>
    </citation>
    <scope>NUCLEOTIDE SEQUENCE [LARGE SCALE GENOMIC DNA]</scope>
    <source>
        <strain evidence="3 4">AS3R-12</strain>
    </source>
</reference>
<comment type="caution">
    <text evidence="3">The sequence shown here is derived from an EMBL/GenBank/DDBJ whole genome shotgun (WGS) entry which is preliminary data.</text>
</comment>
<protein>
    <submittedName>
        <fullName evidence="3">PadR family transcriptional regulator</fullName>
    </submittedName>
</protein>
<dbReference type="EMBL" id="JBBHJY010000001">
    <property type="protein sequence ID" value="MEJ6008333.1"/>
    <property type="molecule type" value="Genomic_DNA"/>
</dbReference>
<evidence type="ECO:0000259" key="2">
    <source>
        <dbReference type="Pfam" id="PF03551"/>
    </source>
</evidence>
<dbReference type="SUPFAM" id="SSF46785">
    <property type="entry name" value="Winged helix' DNA-binding domain"/>
    <property type="match status" value="1"/>
</dbReference>
<evidence type="ECO:0000313" key="3">
    <source>
        <dbReference type="EMBL" id="MEJ6008333.1"/>
    </source>
</evidence>